<proteinExistence type="predicted"/>
<dbReference type="Proteomes" id="UP001066276">
    <property type="component" value="Chromosome 2_1"/>
</dbReference>
<protein>
    <submittedName>
        <fullName evidence="1">Uncharacterized protein</fullName>
    </submittedName>
</protein>
<name>A0AAV7VMU8_PLEWA</name>
<evidence type="ECO:0000313" key="1">
    <source>
        <dbReference type="EMBL" id="KAJ1201653.1"/>
    </source>
</evidence>
<dbReference type="EMBL" id="JANPWB010000003">
    <property type="protein sequence ID" value="KAJ1201653.1"/>
    <property type="molecule type" value="Genomic_DNA"/>
</dbReference>
<evidence type="ECO:0000313" key="2">
    <source>
        <dbReference type="Proteomes" id="UP001066276"/>
    </source>
</evidence>
<keyword evidence="2" id="KW-1185">Reference proteome</keyword>
<comment type="caution">
    <text evidence="1">The sequence shown here is derived from an EMBL/GenBank/DDBJ whole genome shotgun (WGS) entry which is preliminary data.</text>
</comment>
<sequence>MERCSLRRAELKIRPDPTRTLCCLGPMTEADRKVRHPTGTPRDGAVARRRGGVVAAGWGKLTAVRCH</sequence>
<dbReference type="AlphaFoldDB" id="A0AAV7VMU8"/>
<organism evidence="1 2">
    <name type="scientific">Pleurodeles waltl</name>
    <name type="common">Iberian ribbed newt</name>
    <dbReference type="NCBI Taxonomy" id="8319"/>
    <lineage>
        <taxon>Eukaryota</taxon>
        <taxon>Metazoa</taxon>
        <taxon>Chordata</taxon>
        <taxon>Craniata</taxon>
        <taxon>Vertebrata</taxon>
        <taxon>Euteleostomi</taxon>
        <taxon>Amphibia</taxon>
        <taxon>Batrachia</taxon>
        <taxon>Caudata</taxon>
        <taxon>Salamandroidea</taxon>
        <taxon>Salamandridae</taxon>
        <taxon>Pleurodelinae</taxon>
        <taxon>Pleurodeles</taxon>
    </lineage>
</organism>
<gene>
    <name evidence="1" type="ORF">NDU88_005459</name>
</gene>
<accession>A0AAV7VMU8</accession>
<reference evidence="1" key="1">
    <citation type="journal article" date="2022" name="bioRxiv">
        <title>Sequencing and chromosome-scale assembly of the giantPleurodeles waltlgenome.</title>
        <authorList>
            <person name="Brown T."/>
            <person name="Elewa A."/>
            <person name="Iarovenko S."/>
            <person name="Subramanian E."/>
            <person name="Araus A.J."/>
            <person name="Petzold A."/>
            <person name="Susuki M."/>
            <person name="Suzuki K.-i.T."/>
            <person name="Hayashi T."/>
            <person name="Toyoda A."/>
            <person name="Oliveira C."/>
            <person name="Osipova E."/>
            <person name="Leigh N.D."/>
            <person name="Simon A."/>
            <person name="Yun M.H."/>
        </authorList>
    </citation>
    <scope>NUCLEOTIDE SEQUENCE</scope>
    <source>
        <strain evidence="1">20211129_DDA</strain>
        <tissue evidence="1">Liver</tissue>
    </source>
</reference>